<dbReference type="SUPFAM" id="SSF49599">
    <property type="entry name" value="TRAF domain-like"/>
    <property type="match status" value="1"/>
</dbReference>
<organism evidence="4 5">
    <name type="scientific">Malus baccata</name>
    <name type="common">Siberian crab apple</name>
    <name type="synonym">Pyrus baccata</name>
    <dbReference type="NCBI Taxonomy" id="106549"/>
    <lineage>
        <taxon>Eukaryota</taxon>
        <taxon>Viridiplantae</taxon>
        <taxon>Streptophyta</taxon>
        <taxon>Embryophyta</taxon>
        <taxon>Tracheophyta</taxon>
        <taxon>Spermatophyta</taxon>
        <taxon>Magnoliopsida</taxon>
        <taxon>eudicotyledons</taxon>
        <taxon>Gunneridae</taxon>
        <taxon>Pentapetalae</taxon>
        <taxon>rosids</taxon>
        <taxon>fabids</taxon>
        <taxon>Rosales</taxon>
        <taxon>Rosaceae</taxon>
        <taxon>Amygdaloideae</taxon>
        <taxon>Maleae</taxon>
        <taxon>Malus</taxon>
    </lineage>
</organism>
<dbReference type="AlphaFoldDB" id="A0A540LGS1"/>
<feature type="domain" description="MATH" evidence="3">
    <location>
        <begin position="1"/>
        <end position="64"/>
    </location>
</feature>
<accession>A0A540LGS1</accession>
<gene>
    <name evidence="4" type="ORF">C1H46_028729</name>
</gene>
<dbReference type="InterPro" id="IPR002083">
    <property type="entry name" value="MATH/TRAF_dom"/>
</dbReference>
<sequence>MYFFVYASFRTLFSFFLYIVADTQHKFSGIESDWGYTNFIPLTEFWNPSKGYVVNDRVIIETEVTVLEVGCTIFPPAIMKTSNPQELAKNSEVLQFQYVLKLNPFMKPSFGDNHLPLHRKQLSLRPRQIRLLEAKQLLKSRDRRQQGAPEHGCCLH</sequence>
<dbReference type="PANTHER" id="PTHR46236">
    <property type="entry name" value="TRAF-LIKE SUPERFAMILY PROTEIN"/>
    <property type="match status" value="1"/>
</dbReference>
<feature type="chain" id="PRO_5021794505" description="MATH domain-containing protein" evidence="2">
    <location>
        <begin position="24"/>
        <end position="156"/>
    </location>
</feature>
<protein>
    <recommendedName>
        <fullName evidence="3">MATH domain-containing protein</fullName>
    </recommendedName>
</protein>
<dbReference type="Proteomes" id="UP000315295">
    <property type="component" value="Unassembled WGS sequence"/>
</dbReference>
<dbReference type="InterPro" id="IPR050804">
    <property type="entry name" value="MCC"/>
</dbReference>
<dbReference type="PANTHER" id="PTHR46236:SF35">
    <property type="entry name" value="MATH DOMAIN-CONTAINING PROTEIN"/>
    <property type="match status" value="1"/>
</dbReference>
<keyword evidence="5" id="KW-1185">Reference proteome</keyword>
<dbReference type="STRING" id="106549.A0A540LGS1"/>
<dbReference type="Gene3D" id="2.60.210.10">
    <property type="entry name" value="Apoptosis, Tumor Necrosis Factor Receptor Associated Protein 2, Chain A"/>
    <property type="match status" value="1"/>
</dbReference>
<dbReference type="InterPro" id="IPR008974">
    <property type="entry name" value="TRAF-like"/>
</dbReference>
<comment type="caution">
    <text evidence="4">The sequence shown here is derived from an EMBL/GenBank/DDBJ whole genome shotgun (WGS) entry which is preliminary data.</text>
</comment>
<reference evidence="4 5" key="1">
    <citation type="journal article" date="2019" name="G3 (Bethesda)">
        <title>Sequencing of a Wild Apple (Malus baccata) Genome Unravels the Differences Between Cultivated and Wild Apple Species Regarding Disease Resistance and Cold Tolerance.</title>
        <authorList>
            <person name="Chen X."/>
        </authorList>
    </citation>
    <scope>NUCLEOTIDE SEQUENCE [LARGE SCALE GENOMIC DNA]</scope>
    <source>
        <strain evidence="5">cv. Shandingzi</strain>
        <tissue evidence="4">Leaves</tissue>
    </source>
</reference>
<evidence type="ECO:0000313" key="5">
    <source>
        <dbReference type="Proteomes" id="UP000315295"/>
    </source>
</evidence>
<name>A0A540LGS1_MALBA</name>
<feature type="signal peptide" evidence="2">
    <location>
        <begin position="1"/>
        <end position="23"/>
    </location>
</feature>
<proteinExistence type="predicted"/>
<evidence type="ECO:0000256" key="2">
    <source>
        <dbReference type="SAM" id="SignalP"/>
    </source>
</evidence>
<keyword evidence="1" id="KW-0175">Coiled coil</keyword>
<dbReference type="PROSITE" id="PS50144">
    <property type="entry name" value="MATH"/>
    <property type="match status" value="1"/>
</dbReference>
<evidence type="ECO:0000313" key="4">
    <source>
        <dbReference type="EMBL" id="TQD85677.1"/>
    </source>
</evidence>
<evidence type="ECO:0000256" key="1">
    <source>
        <dbReference type="ARBA" id="ARBA00023054"/>
    </source>
</evidence>
<dbReference type="Pfam" id="PF22486">
    <property type="entry name" value="MATH_2"/>
    <property type="match status" value="1"/>
</dbReference>
<dbReference type="EMBL" id="VIEB01000588">
    <property type="protein sequence ID" value="TQD85677.1"/>
    <property type="molecule type" value="Genomic_DNA"/>
</dbReference>
<keyword evidence="2" id="KW-0732">Signal</keyword>
<evidence type="ECO:0000259" key="3">
    <source>
        <dbReference type="PROSITE" id="PS50144"/>
    </source>
</evidence>